<dbReference type="EMBL" id="PNQX01000004">
    <property type="protein sequence ID" value="PMQ18648.1"/>
    <property type="molecule type" value="Genomic_DNA"/>
</dbReference>
<evidence type="ECO:0000256" key="7">
    <source>
        <dbReference type="ARBA" id="ARBA00022475"/>
    </source>
</evidence>
<dbReference type="AlphaFoldDB" id="A0A2N7RXP3"/>
<evidence type="ECO:0000256" key="10">
    <source>
        <dbReference type="ARBA" id="ARBA00023065"/>
    </source>
</evidence>
<evidence type="ECO:0000256" key="12">
    <source>
        <dbReference type="ARBA" id="ARBA00031636"/>
    </source>
</evidence>
<protein>
    <recommendedName>
        <fullName evidence="4">Probable multidrug resistance protein NorM</fullName>
    </recommendedName>
    <alternativeName>
        <fullName evidence="12">Multidrug-efflux transporter</fullName>
    </alternativeName>
</protein>
<feature type="transmembrane region" description="Helical" evidence="13">
    <location>
        <begin position="167"/>
        <end position="186"/>
    </location>
</feature>
<accession>A0A2N7RXP3</accession>
<evidence type="ECO:0000256" key="1">
    <source>
        <dbReference type="ARBA" id="ARBA00003408"/>
    </source>
</evidence>
<dbReference type="RefSeq" id="WP_013350411.1">
    <property type="nucleotide sequence ID" value="NZ_JBQDIL010000014.1"/>
</dbReference>
<comment type="caution">
    <text evidence="14">The sequence shown here is derived from an EMBL/GenBank/DDBJ whole genome shotgun (WGS) entry which is preliminary data.</text>
</comment>
<evidence type="ECO:0000256" key="6">
    <source>
        <dbReference type="ARBA" id="ARBA00022449"/>
    </source>
</evidence>
<keyword evidence="5" id="KW-0813">Transport</keyword>
<evidence type="ECO:0000313" key="15">
    <source>
        <dbReference type="Proteomes" id="UP000235739"/>
    </source>
</evidence>
<feature type="transmembrane region" description="Helical" evidence="13">
    <location>
        <begin position="353"/>
        <end position="371"/>
    </location>
</feature>
<feature type="transmembrane region" description="Helical" evidence="13">
    <location>
        <begin position="414"/>
        <end position="434"/>
    </location>
</feature>
<feature type="transmembrane region" description="Helical" evidence="13">
    <location>
        <begin position="136"/>
        <end position="155"/>
    </location>
</feature>
<dbReference type="InterPro" id="IPR002528">
    <property type="entry name" value="MATE_fam"/>
</dbReference>
<dbReference type="NCBIfam" id="TIGR00797">
    <property type="entry name" value="matE"/>
    <property type="match status" value="1"/>
</dbReference>
<dbReference type="PANTHER" id="PTHR43298">
    <property type="entry name" value="MULTIDRUG RESISTANCE PROTEIN NORM-RELATED"/>
    <property type="match status" value="1"/>
</dbReference>
<dbReference type="InterPro" id="IPR048279">
    <property type="entry name" value="MdtK-like"/>
</dbReference>
<dbReference type="CDD" id="cd13136">
    <property type="entry name" value="MATE_DinF_like"/>
    <property type="match status" value="1"/>
</dbReference>
<evidence type="ECO:0000256" key="2">
    <source>
        <dbReference type="ARBA" id="ARBA00004651"/>
    </source>
</evidence>
<proteinExistence type="inferred from homology"/>
<feature type="transmembrane region" description="Helical" evidence="13">
    <location>
        <begin position="275"/>
        <end position="297"/>
    </location>
</feature>
<evidence type="ECO:0000256" key="13">
    <source>
        <dbReference type="SAM" id="Phobius"/>
    </source>
</evidence>
<organism evidence="14 15">
    <name type="scientific">Glutamicibacter arilaitensis</name>
    <dbReference type="NCBI Taxonomy" id="256701"/>
    <lineage>
        <taxon>Bacteria</taxon>
        <taxon>Bacillati</taxon>
        <taxon>Actinomycetota</taxon>
        <taxon>Actinomycetes</taxon>
        <taxon>Micrococcales</taxon>
        <taxon>Micrococcaceae</taxon>
        <taxon>Glutamicibacter</taxon>
    </lineage>
</organism>
<dbReference type="GO" id="GO:0015297">
    <property type="term" value="F:antiporter activity"/>
    <property type="evidence" value="ECO:0007669"/>
    <property type="project" value="UniProtKB-KW"/>
</dbReference>
<comment type="function">
    <text evidence="1">Multidrug efflux pump.</text>
</comment>
<dbReference type="OMA" id="MDGIWLA"/>
<comment type="similarity">
    <text evidence="3">Belongs to the multi antimicrobial extrusion (MATE) (TC 2.A.66.1) family.</text>
</comment>
<dbReference type="GO" id="GO:0006811">
    <property type="term" value="P:monoatomic ion transport"/>
    <property type="evidence" value="ECO:0007669"/>
    <property type="project" value="UniProtKB-KW"/>
</dbReference>
<comment type="subcellular location">
    <subcellularLocation>
        <location evidence="2">Cell membrane</location>
        <topology evidence="2">Multi-pass membrane protein</topology>
    </subcellularLocation>
</comment>
<evidence type="ECO:0000256" key="11">
    <source>
        <dbReference type="ARBA" id="ARBA00023136"/>
    </source>
</evidence>
<evidence type="ECO:0000256" key="9">
    <source>
        <dbReference type="ARBA" id="ARBA00022989"/>
    </source>
</evidence>
<keyword evidence="11 13" id="KW-0472">Membrane</keyword>
<dbReference type="GeneID" id="303186658"/>
<keyword evidence="7" id="KW-1003">Cell membrane</keyword>
<feature type="transmembrane region" description="Helical" evidence="13">
    <location>
        <begin position="97"/>
        <end position="116"/>
    </location>
</feature>
<dbReference type="Pfam" id="PF01554">
    <property type="entry name" value="MatE"/>
    <property type="match status" value="2"/>
</dbReference>
<sequence length="446" mass="46818">MNPSTPTDSPRSISRQILALAVPALGALIAEPLFLMADSAIVGHLGVQELAGAALGTTVLQTAVGLMIFLAYATTPAVARAIGAGNLPKAMAAGRDGMWFAVVLGIVLSSLGYFTAEGLVSMMGGQGATAEFAVDYIHYSLPGLTAMLLVLAATGVLRGMQDTKTPLVVATAGFGLNIVLNFSLVYGANMSVAGAALGTSIAQWIMAAVYLWMILPRIRQQGISMAPSWSGFISTGQVGSWLMLRNLSMRAALLLTVIVATNSGTQTLAAHQLVFTIFSFLAFALDALAIAAQAMIGQELGRGDAARVRKLTGIMSRWGIYFGIATGALLLATSWVFPMIFTPDEQIRQLTTVGLWILALSQPLCGLVFVLDGVLIGAGDARYLGLVGVVNLVLYAPMLWAVQAFASDAHSSILWIWVAFAIGYMAARGVTLSLRAKSTAWMRLGS</sequence>
<feature type="transmembrane region" description="Helical" evidence="13">
    <location>
        <begin position="251"/>
        <end position="269"/>
    </location>
</feature>
<keyword evidence="9 13" id="KW-1133">Transmembrane helix</keyword>
<dbReference type="Proteomes" id="UP000235739">
    <property type="component" value="Unassembled WGS sequence"/>
</dbReference>
<dbReference type="GO" id="GO:0005886">
    <property type="term" value="C:plasma membrane"/>
    <property type="evidence" value="ECO:0007669"/>
    <property type="project" value="UniProtKB-SubCell"/>
</dbReference>
<evidence type="ECO:0000256" key="4">
    <source>
        <dbReference type="ARBA" id="ARBA00020268"/>
    </source>
</evidence>
<keyword evidence="8 13" id="KW-0812">Transmembrane</keyword>
<keyword evidence="10" id="KW-0406">Ion transport</keyword>
<feature type="transmembrane region" description="Helical" evidence="13">
    <location>
        <begin position="12"/>
        <end position="30"/>
    </location>
</feature>
<evidence type="ECO:0000256" key="3">
    <source>
        <dbReference type="ARBA" id="ARBA00010199"/>
    </source>
</evidence>
<evidence type="ECO:0000313" key="14">
    <source>
        <dbReference type="EMBL" id="PMQ18648.1"/>
    </source>
</evidence>
<dbReference type="PANTHER" id="PTHR43298:SF2">
    <property type="entry name" value="FMN_FAD EXPORTER YEEO-RELATED"/>
    <property type="match status" value="1"/>
</dbReference>
<feature type="transmembrane region" description="Helical" evidence="13">
    <location>
        <begin position="192"/>
        <end position="215"/>
    </location>
</feature>
<dbReference type="InterPro" id="IPR050222">
    <property type="entry name" value="MATE_MdtK"/>
</dbReference>
<feature type="transmembrane region" description="Helical" evidence="13">
    <location>
        <begin position="50"/>
        <end position="72"/>
    </location>
</feature>
<evidence type="ECO:0000256" key="8">
    <source>
        <dbReference type="ARBA" id="ARBA00022692"/>
    </source>
</evidence>
<dbReference type="InterPro" id="IPR044644">
    <property type="entry name" value="DinF-like"/>
</dbReference>
<feature type="transmembrane region" description="Helical" evidence="13">
    <location>
        <begin position="383"/>
        <end position="402"/>
    </location>
</feature>
<gene>
    <name evidence="14" type="ORF">CIK84_17765</name>
</gene>
<name>A0A2N7RXP3_9MICC</name>
<dbReference type="PIRSF" id="PIRSF006603">
    <property type="entry name" value="DinF"/>
    <property type="match status" value="1"/>
</dbReference>
<evidence type="ECO:0000256" key="5">
    <source>
        <dbReference type="ARBA" id="ARBA00022448"/>
    </source>
</evidence>
<feature type="transmembrane region" description="Helical" evidence="13">
    <location>
        <begin position="318"/>
        <end position="341"/>
    </location>
</feature>
<reference evidence="14 15" key="1">
    <citation type="journal article" date="2017" name="Elife">
        <title>Extensive horizontal gene transfer in cheese-associated bacteria.</title>
        <authorList>
            <person name="Bonham K.S."/>
            <person name="Wolfe B.E."/>
            <person name="Dutton R.J."/>
        </authorList>
    </citation>
    <scope>NUCLEOTIDE SEQUENCE [LARGE SCALE GENOMIC DNA]</scope>
    <source>
        <strain evidence="14 15">JB182</strain>
    </source>
</reference>
<keyword evidence="6" id="KW-0050">Antiport</keyword>
<dbReference type="GO" id="GO:0042910">
    <property type="term" value="F:xenobiotic transmembrane transporter activity"/>
    <property type="evidence" value="ECO:0007669"/>
    <property type="project" value="InterPro"/>
</dbReference>